<dbReference type="HOGENOM" id="CLU_113178_0_0_2"/>
<proteinExistence type="predicted"/>
<dbReference type="KEGG" id="msw:MSSIT_3126"/>
<dbReference type="EMBL" id="CP009506">
    <property type="protein sequence ID" value="AKB29845.1"/>
    <property type="molecule type" value="Genomic_DNA"/>
</dbReference>
<dbReference type="Pfam" id="PF12389">
    <property type="entry name" value="Peptidase_M73"/>
    <property type="match status" value="1"/>
</dbReference>
<organism evidence="1 2">
    <name type="scientific">Methanosarcina siciliae T4/M</name>
    <dbReference type="NCBI Taxonomy" id="1434120"/>
    <lineage>
        <taxon>Archaea</taxon>
        <taxon>Methanobacteriati</taxon>
        <taxon>Methanobacteriota</taxon>
        <taxon>Stenosarchaea group</taxon>
        <taxon>Methanomicrobia</taxon>
        <taxon>Methanosarcinales</taxon>
        <taxon>Methanosarcinaceae</taxon>
        <taxon>Methanosarcina</taxon>
    </lineage>
</organism>
<dbReference type="OrthoDB" id="137379at2157"/>
<protein>
    <submittedName>
        <fullName evidence="1">Uncharacterized protein</fullName>
    </submittedName>
</protein>
<keyword evidence="2" id="KW-1185">Reference proteome</keyword>
<dbReference type="PATRIC" id="fig|1434120.4.peg.4065"/>
<reference evidence="1 2" key="1">
    <citation type="submission" date="2014-07" db="EMBL/GenBank/DDBJ databases">
        <title>Methanogenic archaea and the global carbon cycle.</title>
        <authorList>
            <person name="Henriksen J.R."/>
            <person name="Luke J."/>
            <person name="Reinhart S."/>
            <person name="Benedict M.N."/>
            <person name="Youngblut N.D."/>
            <person name="Metcalf M.E."/>
            <person name="Whitaker R.J."/>
            <person name="Metcalf W.W."/>
        </authorList>
    </citation>
    <scope>NUCLEOTIDE SEQUENCE [LARGE SCALE GENOMIC DNA]</scope>
    <source>
        <strain evidence="1 2">T4/M</strain>
    </source>
</reference>
<dbReference type="RefSeq" id="WP_048173627.1">
    <property type="nucleotide sequence ID" value="NZ_CP009506.1"/>
</dbReference>
<dbReference type="AlphaFoldDB" id="A0A0E3P7J4"/>
<dbReference type="InterPro" id="IPR022121">
    <property type="entry name" value="Peptidase_M73_camelysin"/>
</dbReference>
<dbReference type="InterPro" id="IPR023833">
    <property type="entry name" value="Signal_pept_SipW-depend-type"/>
</dbReference>
<sequence length="181" mass="18554">MLNKRMLLSVLIIGTVAVVAGAGTWAAFSDTETSNNNTFTAGTLDLTLGQLVTGGVNLANIYPGANGTMAWDVENVGSINGTLSLAFDVYTPIEGTPSTITPAGNSTINEAIHVEVLAGTTSLYSGSLAGLETSTIPTTALATNVGPTTITINWDVPIATDNGIQGDETGFDLTFTLDQVV</sequence>
<accession>A0A0E3P7J4</accession>
<dbReference type="GeneID" id="24862033"/>
<gene>
    <name evidence="1" type="ORF">MSSIT_3126</name>
</gene>
<dbReference type="NCBIfam" id="TIGR04088">
    <property type="entry name" value="cognate_SipW"/>
    <property type="match status" value="1"/>
</dbReference>
<dbReference type="Proteomes" id="UP000033111">
    <property type="component" value="Chromosome"/>
</dbReference>
<evidence type="ECO:0000313" key="1">
    <source>
        <dbReference type="EMBL" id="AKB29845.1"/>
    </source>
</evidence>
<name>A0A0E3P7J4_9EURY</name>
<evidence type="ECO:0000313" key="2">
    <source>
        <dbReference type="Proteomes" id="UP000033111"/>
    </source>
</evidence>